<keyword evidence="4" id="KW-1185">Reference proteome</keyword>
<sequence>MQFILFLSKMMYHIVDFVDTGDTEVVPASWVHNGRSFWPPYKAREQCNRAIARADPPKEFWEKYNIRIRATKDTFSEARLLLPKALLTSDLQTEDEEDQRPAYKRRKRRGMNRIFESESDQDDNDGSNEATRGKRTRAPLALPTAPTIGPPAVTSSEQPRGNHTRAQLALPAAPTIVPPAVITPAILPPTPSRPELSPSSFQNAATPRVPRVNDQLMCEPILREILTTMETIKQQQQIILLQLQNNLRKPIEVPEVTGIPLKTLEELLNLEQSVAAQGEHKQKLVTYFGLAGGLTIKETVWRIMAKLMTNQLAKQINWRGVHGKYGFEQLVLKDVVLKSVRQNSATASAPDGEIEKYIKRWLQLASDRDGGRRERAMKQANS</sequence>
<dbReference type="PANTHER" id="PTHR34153:SF2">
    <property type="entry name" value="SI:CH211-262H13.3-RELATED"/>
    <property type="match status" value="1"/>
</dbReference>
<proteinExistence type="predicted"/>
<dbReference type="Ensembl" id="ENSMALT00000017804.1">
    <property type="protein sequence ID" value="ENSMALP00000017462.1"/>
    <property type="gene ID" value="ENSMALG00000012188.1"/>
</dbReference>
<dbReference type="PANTHER" id="PTHR34153">
    <property type="entry name" value="SI:CH211-262H13.3-RELATED-RELATED"/>
    <property type="match status" value="1"/>
</dbReference>
<evidence type="ECO:0000259" key="2">
    <source>
        <dbReference type="Pfam" id="PF16064"/>
    </source>
</evidence>
<evidence type="ECO:0000313" key="3">
    <source>
        <dbReference type="Ensembl" id="ENSMALP00000017462.1"/>
    </source>
</evidence>
<dbReference type="AlphaFoldDB" id="A0A3Q3JRQ4"/>
<feature type="domain" description="DUF4806" evidence="2">
    <location>
        <begin position="259"/>
        <end position="326"/>
    </location>
</feature>
<evidence type="ECO:0000313" key="4">
    <source>
        <dbReference type="Proteomes" id="UP000261600"/>
    </source>
</evidence>
<dbReference type="Pfam" id="PF16064">
    <property type="entry name" value="DUF4806"/>
    <property type="match status" value="1"/>
</dbReference>
<feature type="region of interest" description="Disordered" evidence="1">
    <location>
        <begin position="92"/>
        <end position="164"/>
    </location>
</feature>
<organism evidence="3 4">
    <name type="scientific">Monopterus albus</name>
    <name type="common">Swamp eel</name>
    <dbReference type="NCBI Taxonomy" id="43700"/>
    <lineage>
        <taxon>Eukaryota</taxon>
        <taxon>Metazoa</taxon>
        <taxon>Chordata</taxon>
        <taxon>Craniata</taxon>
        <taxon>Vertebrata</taxon>
        <taxon>Euteleostomi</taxon>
        <taxon>Actinopterygii</taxon>
        <taxon>Neopterygii</taxon>
        <taxon>Teleostei</taxon>
        <taxon>Neoteleostei</taxon>
        <taxon>Acanthomorphata</taxon>
        <taxon>Anabantaria</taxon>
        <taxon>Synbranchiformes</taxon>
        <taxon>Synbranchidae</taxon>
        <taxon>Monopterus</taxon>
    </lineage>
</organism>
<reference evidence="3" key="1">
    <citation type="submission" date="2025-08" db="UniProtKB">
        <authorList>
            <consortium name="Ensembl"/>
        </authorList>
    </citation>
    <scope>IDENTIFICATION</scope>
</reference>
<dbReference type="Proteomes" id="UP000261600">
    <property type="component" value="Unplaced"/>
</dbReference>
<dbReference type="STRING" id="43700.ENSMALP00000017462"/>
<feature type="compositionally biased region" description="Acidic residues" evidence="1">
    <location>
        <begin position="117"/>
        <end position="126"/>
    </location>
</feature>
<protein>
    <recommendedName>
        <fullName evidence="2">DUF4806 domain-containing protein</fullName>
    </recommendedName>
</protein>
<name>A0A3Q3JRQ4_MONAL</name>
<reference evidence="3" key="2">
    <citation type="submission" date="2025-09" db="UniProtKB">
        <authorList>
            <consortium name="Ensembl"/>
        </authorList>
    </citation>
    <scope>IDENTIFICATION</scope>
</reference>
<evidence type="ECO:0000256" key="1">
    <source>
        <dbReference type="SAM" id="MobiDB-lite"/>
    </source>
</evidence>
<feature type="compositionally biased region" description="Polar residues" evidence="1">
    <location>
        <begin position="153"/>
        <end position="164"/>
    </location>
</feature>
<dbReference type="InterPro" id="IPR032071">
    <property type="entry name" value="DUF4806"/>
</dbReference>
<accession>A0A3Q3JRQ4</accession>
<feature type="compositionally biased region" description="Basic residues" evidence="1">
    <location>
        <begin position="102"/>
        <end position="111"/>
    </location>
</feature>